<protein>
    <submittedName>
        <fullName evidence="2">Uncharacterized protein</fullName>
    </submittedName>
</protein>
<dbReference type="AlphaFoldDB" id="B3PYL1"/>
<dbReference type="KEGG" id="rec:RHECIAT_CH0001979"/>
<gene>
    <name evidence="2" type="ordered locus">RHECIAT_CH0001979</name>
</gene>
<organism evidence="2 3">
    <name type="scientific">Rhizobium etli (strain CIAT 652)</name>
    <dbReference type="NCBI Taxonomy" id="491916"/>
    <lineage>
        <taxon>Bacteria</taxon>
        <taxon>Pseudomonadati</taxon>
        <taxon>Pseudomonadota</taxon>
        <taxon>Alphaproteobacteria</taxon>
        <taxon>Hyphomicrobiales</taxon>
        <taxon>Rhizobiaceae</taxon>
        <taxon>Rhizobium/Agrobacterium group</taxon>
        <taxon>Rhizobium</taxon>
    </lineage>
</organism>
<reference evidence="2 3" key="1">
    <citation type="submission" date="2008-04" db="EMBL/GenBank/DDBJ databases">
        <title>Genome diversity and DNA divergence of Rhizobium etli.</title>
        <authorList>
            <person name="Gonzalez V."/>
            <person name="Acosta J.L."/>
            <person name="Santamaria R.I."/>
            <person name="Bustos P."/>
            <person name="Hernandez-Gonzalez I.L."/>
            <person name="Fernandez J.L."/>
            <person name="Diaz R."/>
            <person name="Flores M."/>
            <person name="Mora J."/>
            <person name="Palacios R."/>
            <person name="Davila G."/>
        </authorList>
    </citation>
    <scope>NUCLEOTIDE SEQUENCE [LARGE SCALE GENOMIC DNA]</scope>
    <source>
        <strain evidence="2 3">CIAT 652</strain>
    </source>
</reference>
<evidence type="ECO:0000313" key="2">
    <source>
        <dbReference type="EMBL" id="ACE90940.1"/>
    </source>
</evidence>
<evidence type="ECO:0000313" key="3">
    <source>
        <dbReference type="Proteomes" id="UP000008817"/>
    </source>
</evidence>
<evidence type="ECO:0000256" key="1">
    <source>
        <dbReference type="SAM" id="MobiDB-lite"/>
    </source>
</evidence>
<dbReference type="HOGENOM" id="CLU_2901044_0_0_5"/>
<feature type="region of interest" description="Disordered" evidence="1">
    <location>
        <begin position="1"/>
        <end position="29"/>
    </location>
</feature>
<accession>B3PYL1</accession>
<name>B3PYL1_RHIE6</name>
<sequence length="62" mass="6888">MLALRPRRPFGGQIVAGREMDGDRCRPRKAAPEGQLTLVEKMKRVDGIVARATPSQHTHPRA</sequence>
<dbReference type="Proteomes" id="UP000008817">
    <property type="component" value="Chromosome"/>
</dbReference>
<dbReference type="EMBL" id="CP001074">
    <property type="protein sequence ID" value="ACE90940.1"/>
    <property type="molecule type" value="Genomic_DNA"/>
</dbReference>
<proteinExistence type="predicted"/>